<dbReference type="EMBL" id="JAWQEG010003464">
    <property type="protein sequence ID" value="KAK3866103.1"/>
    <property type="molecule type" value="Genomic_DNA"/>
</dbReference>
<gene>
    <name evidence="1" type="ORF">Pcinc_028340</name>
</gene>
<evidence type="ECO:0000313" key="1">
    <source>
        <dbReference type="EMBL" id="KAK3866103.1"/>
    </source>
</evidence>
<accession>A0AAE1F3S6</accession>
<protein>
    <submittedName>
        <fullName evidence="1">Uncharacterized protein</fullName>
    </submittedName>
</protein>
<reference evidence="1" key="1">
    <citation type="submission" date="2023-10" db="EMBL/GenBank/DDBJ databases">
        <title>Genome assemblies of two species of porcelain crab, Petrolisthes cinctipes and Petrolisthes manimaculis (Anomura: Porcellanidae).</title>
        <authorList>
            <person name="Angst P."/>
        </authorList>
    </citation>
    <scope>NUCLEOTIDE SEQUENCE</scope>
    <source>
        <strain evidence="1">PB745_01</strain>
        <tissue evidence="1">Gill</tissue>
    </source>
</reference>
<name>A0AAE1F3S6_PETCI</name>
<keyword evidence="2" id="KW-1185">Reference proteome</keyword>
<comment type="caution">
    <text evidence="1">The sequence shown here is derived from an EMBL/GenBank/DDBJ whole genome shotgun (WGS) entry which is preliminary data.</text>
</comment>
<dbReference type="AlphaFoldDB" id="A0AAE1F3S6"/>
<organism evidence="1 2">
    <name type="scientific">Petrolisthes cinctipes</name>
    <name type="common">Flat porcelain crab</name>
    <dbReference type="NCBI Taxonomy" id="88211"/>
    <lineage>
        <taxon>Eukaryota</taxon>
        <taxon>Metazoa</taxon>
        <taxon>Ecdysozoa</taxon>
        <taxon>Arthropoda</taxon>
        <taxon>Crustacea</taxon>
        <taxon>Multicrustacea</taxon>
        <taxon>Malacostraca</taxon>
        <taxon>Eumalacostraca</taxon>
        <taxon>Eucarida</taxon>
        <taxon>Decapoda</taxon>
        <taxon>Pleocyemata</taxon>
        <taxon>Anomura</taxon>
        <taxon>Galatheoidea</taxon>
        <taxon>Porcellanidae</taxon>
        <taxon>Petrolisthes</taxon>
    </lineage>
</organism>
<proteinExistence type="predicted"/>
<evidence type="ECO:0000313" key="2">
    <source>
        <dbReference type="Proteomes" id="UP001286313"/>
    </source>
</evidence>
<sequence length="84" mass="9160">MESVQVSQVESQMIQVESVRLILYSEPQGTADATRHVFDNKKLGPSTKLANQVGVRAQVRTGNNSLCGTDGHLITWCLFRGTVG</sequence>
<dbReference type="Proteomes" id="UP001286313">
    <property type="component" value="Unassembled WGS sequence"/>
</dbReference>